<evidence type="ECO:0000259" key="2">
    <source>
        <dbReference type="Pfam" id="PF09374"/>
    </source>
</evidence>
<dbReference type="InterPro" id="IPR023346">
    <property type="entry name" value="Lysozyme-like_dom_sf"/>
</dbReference>
<dbReference type="Pfam" id="PF05838">
    <property type="entry name" value="Glyco_hydro_108"/>
    <property type="match status" value="1"/>
</dbReference>
<dbReference type="InterPro" id="IPR008565">
    <property type="entry name" value="TtsA-like_GH18_dom"/>
</dbReference>
<keyword evidence="3" id="KW-0378">Hydrolase</keyword>
<evidence type="ECO:0000313" key="4">
    <source>
        <dbReference type="Proteomes" id="UP001629367"/>
    </source>
</evidence>
<dbReference type="Gene3D" id="1.20.141.10">
    <property type="entry name" value="Chitosanase, subunit A, domain 1"/>
    <property type="match status" value="1"/>
</dbReference>
<organism evidence="3 4">
    <name type="scientific">Paraburkholderia dilworthii</name>
    <dbReference type="NCBI Taxonomy" id="948106"/>
    <lineage>
        <taxon>Bacteria</taxon>
        <taxon>Pseudomonadati</taxon>
        <taxon>Pseudomonadota</taxon>
        <taxon>Betaproteobacteria</taxon>
        <taxon>Burkholderiales</taxon>
        <taxon>Burkholderiaceae</taxon>
        <taxon>Paraburkholderia</taxon>
    </lineage>
</organism>
<proteinExistence type="predicted"/>
<dbReference type="Pfam" id="PF09374">
    <property type="entry name" value="PG_binding_3"/>
    <property type="match status" value="1"/>
</dbReference>
<dbReference type="CDD" id="cd13926">
    <property type="entry name" value="N-acetylmuramidase_GH108"/>
    <property type="match status" value="1"/>
</dbReference>
<name>A0ABW9DHA9_9BURK</name>
<accession>A0ABW9DHA9</accession>
<comment type="caution">
    <text evidence="3">The sequence shown here is derived from an EMBL/GenBank/DDBJ whole genome shotgun (WGS) entry which is preliminary data.</text>
</comment>
<dbReference type="Proteomes" id="UP001629367">
    <property type="component" value="Unassembled WGS sequence"/>
</dbReference>
<protein>
    <submittedName>
        <fullName evidence="3">Glycosyl hydrolase 108 family protein</fullName>
    </submittedName>
</protein>
<dbReference type="InterPro" id="IPR018537">
    <property type="entry name" value="Peptidoglycan-bd_3"/>
</dbReference>
<dbReference type="RefSeq" id="WP_408219549.1">
    <property type="nucleotide sequence ID" value="NZ_JAQQBZ010000042.1"/>
</dbReference>
<reference evidence="3 4" key="1">
    <citation type="journal article" date="2024" name="Chem. Sci.">
        <title>Discovery of megapolipeptins by genome mining of a Burkholderiales bacteria collection.</title>
        <authorList>
            <person name="Paulo B.S."/>
            <person name="Recchia M.J.J."/>
            <person name="Lee S."/>
            <person name="Fergusson C.H."/>
            <person name="Romanowski S.B."/>
            <person name="Hernandez A."/>
            <person name="Krull N."/>
            <person name="Liu D.Y."/>
            <person name="Cavanagh H."/>
            <person name="Bos A."/>
            <person name="Gray C.A."/>
            <person name="Murphy B.T."/>
            <person name="Linington R.G."/>
            <person name="Eustaquio A.S."/>
        </authorList>
    </citation>
    <scope>NUCLEOTIDE SEQUENCE [LARGE SCALE GENOMIC DNA]</scope>
    <source>
        <strain evidence="3 4">RL17-335-BIF-A</strain>
    </source>
</reference>
<gene>
    <name evidence="3" type="ORF">PQQ68_34465</name>
</gene>
<sequence length="190" mass="20640">MAVTTVDQKIDALIGREGRYSNNPADAGGETMWGITVAVARAFGYTGAMRDMPRAVAAQIYRSRYWLQPKFDLVDAVSSALGEKLFDIGVNCGQPVGVRFMQRALNVLNQNARAFADIAVDGGVGAMTLAALRAFLAARGVDGHRVLMGMVTAQQSVYYIELAEKRPENETFEYGWQLNRAFGHESGVSA</sequence>
<dbReference type="GO" id="GO:0016787">
    <property type="term" value="F:hydrolase activity"/>
    <property type="evidence" value="ECO:0007669"/>
    <property type="project" value="UniProtKB-KW"/>
</dbReference>
<feature type="domain" description="Peptidoglycan binding" evidence="2">
    <location>
        <begin position="97"/>
        <end position="179"/>
    </location>
</feature>
<dbReference type="EMBL" id="JAQQBZ010000042">
    <property type="protein sequence ID" value="MFM0598149.1"/>
    <property type="molecule type" value="Genomic_DNA"/>
</dbReference>
<feature type="domain" description="TtsA-like Glycoside hydrolase family 108" evidence="1">
    <location>
        <begin position="11"/>
        <end position="93"/>
    </location>
</feature>
<evidence type="ECO:0000259" key="1">
    <source>
        <dbReference type="Pfam" id="PF05838"/>
    </source>
</evidence>
<keyword evidence="4" id="KW-1185">Reference proteome</keyword>
<evidence type="ECO:0000313" key="3">
    <source>
        <dbReference type="EMBL" id="MFM0598149.1"/>
    </source>
</evidence>
<dbReference type="SUPFAM" id="SSF53955">
    <property type="entry name" value="Lysozyme-like"/>
    <property type="match status" value="1"/>
</dbReference>